<keyword evidence="13" id="KW-1185">Reference proteome</keyword>
<evidence type="ECO:0000256" key="6">
    <source>
        <dbReference type="ARBA" id="ARBA00022968"/>
    </source>
</evidence>
<evidence type="ECO:0000256" key="9">
    <source>
        <dbReference type="ARBA" id="ARBA00023136"/>
    </source>
</evidence>
<proteinExistence type="inferred from homology"/>
<evidence type="ECO:0000256" key="3">
    <source>
        <dbReference type="ARBA" id="ARBA00022676"/>
    </source>
</evidence>
<keyword evidence="8 11" id="KW-0333">Golgi apparatus</keyword>
<evidence type="ECO:0000256" key="2">
    <source>
        <dbReference type="ARBA" id="ARBA00008661"/>
    </source>
</evidence>
<comment type="subcellular location">
    <subcellularLocation>
        <location evidence="1 11">Golgi apparatus membrane</location>
        <topology evidence="1 11">Single-pass type II membrane protein</topology>
    </subcellularLocation>
</comment>
<sequence length="456" mass="52492">MPCFPWKMVRSLLQKKMCYTNFRITHLIFGVIILATIIFYSTLNSRQFDIPPLKRYPELRSNSSDKYYAAFQVANSTSRSVQQEKQPSRKNCGFFTFLANGCGSSTNITNVLQKLGEATLISNESTVKIDAENDNIQRIDKLSESQPVEEVKRLIIPTSKNVTSTVKAIPAKPADVTTEKVVKTKDIYERGHMDDPSTITNICPNKGSDVNLLILVTSAPTHREQRLSIRQSWGHYGIRRDISIGFVLGRTMDQRIEDQLSAENYMYSDIIRGNFIDSYRNLTLKTLSLLEWTSTNCPNATYLLKTDDDMFINVPKLLQFIESHLSYKRSIFGRLAKKWKPIRNKKSKYYVSPEQYFPPVFPPFCTGPAYLMTSDIIVELYNKSLSQTYLKLEDVYTTGIVAQLLNIHRINIKEFLNRRIAFNQCNIKKSISIHMIKTNEQYDLWKKLSDNSVQCK</sequence>
<dbReference type="EnsemblMetazoa" id="AAEL026747-RA">
    <property type="protein sequence ID" value="AAEL026747-PA"/>
    <property type="gene ID" value="AAEL026747"/>
</dbReference>
<dbReference type="Pfam" id="PF01762">
    <property type="entry name" value="Galactosyl_T"/>
    <property type="match status" value="1"/>
</dbReference>
<dbReference type="AlphaFoldDB" id="A0A6I8U9I5"/>
<keyword evidence="3 11" id="KW-0328">Glycosyltransferase</keyword>
<evidence type="ECO:0000313" key="13">
    <source>
        <dbReference type="Proteomes" id="UP000008820"/>
    </source>
</evidence>
<evidence type="ECO:0000313" key="12">
    <source>
        <dbReference type="EnsemblMetazoa" id="AAEL026747-PA"/>
    </source>
</evidence>
<evidence type="ECO:0000256" key="11">
    <source>
        <dbReference type="RuleBase" id="RU363063"/>
    </source>
</evidence>
<dbReference type="FunFam" id="3.90.550.50:FF:000001">
    <property type="entry name" value="Hexosyltransferase"/>
    <property type="match status" value="1"/>
</dbReference>
<evidence type="ECO:0000256" key="8">
    <source>
        <dbReference type="ARBA" id="ARBA00023034"/>
    </source>
</evidence>
<keyword evidence="4" id="KW-0808">Transferase</keyword>
<dbReference type="PANTHER" id="PTHR11214">
    <property type="entry name" value="BETA-1,3-N-ACETYLGLUCOSAMINYLTRANSFERASE"/>
    <property type="match status" value="1"/>
</dbReference>
<keyword evidence="6 11" id="KW-0735">Signal-anchor</keyword>
<dbReference type="OrthoDB" id="5512589at2759"/>
<reference evidence="12 13" key="1">
    <citation type="submission" date="2017-06" db="EMBL/GenBank/DDBJ databases">
        <title>Aedes aegypti genome working group (AGWG) sequencing and assembly.</title>
        <authorList>
            <consortium name="Aedes aegypti Genome Working Group (AGWG)"/>
            <person name="Matthews B.J."/>
        </authorList>
    </citation>
    <scope>NUCLEOTIDE SEQUENCE [LARGE SCALE GENOMIC DNA]</scope>
    <source>
        <strain evidence="12 13">LVP_AGWG</strain>
    </source>
</reference>
<evidence type="ECO:0000256" key="4">
    <source>
        <dbReference type="ARBA" id="ARBA00022679"/>
    </source>
</evidence>
<evidence type="ECO:0000256" key="1">
    <source>
        <dbReference type="ARBA" id="ARBA00004323"/>
    </source>
</evidence>
<dbReference type="EC" id="2.4.1.-" evidence="11"/>
<evidence type="ECO:0000256" key="5">
    <source>
        <dbReference type="ARBA" id="ARBA00022692"/>
    </source>
</evidence>
<keyword evidence="7 11" id="KW-1133">Transmembrane helix</keyword>
<evidence type="ECO:0000256" key="7">
    <source>
        <dbReference type="ARBA" id="ARBA00022989"/>
    </source>
</evidence>
<dbReference type="GO" id="GO:0000139">
    <property type="term" value="C:Golgi membrane"/>
    <property type="evidence" value="ECO:0007669"/>
    <property type="project" value="UniProtKB-SubCell"/>
</dbReference>
<reference evidence="12" key="2">
    <citation type="submission" date="2020-05" db="UniProtKB">
        <authorList>
            <consortium name="EnsemblMetazoa"/>
        </authorList>
    </citation>
    <scope>IDENTIFICATION</scope>
    <source>
        <strain evidence="12">LVP_AGWG</strain>
    </source>
</reference>
<dbReference type="GO" id="GO:0016758">
    <property type="term" value="F:hexosyltransferase activity"/>
    <property type="evidence" value="ECO:0007669"/>
    <property type="project" value="InterPro"/>
</dbReference>
<feature type="transmembrane region" description="Helical" evidence="11">
    <location>
        <begin position="21"/>
        <end position="43"/>
    </location>
</feature>
<protein>
    <recommendedName>
        <fullName evidence="11">Hexosyltransferase</fullName>
        <ecNumber evidence="11">2.4.1.-</ecNumber>
    </recommendedName>
</protein>
<dbReference type="GO" id="GO:0006493">
    <property type="term" value="P:protein O-linked glycosylation"/>
    <property type="evidence" value="ECO:0007669"/>
    <property type="project" value="TreeGrafter"/>
</dbReference>
<keyword evidence="5 11" id="KW-0812">Transmembrane</keyword>
<keyword evidence="10" id="KW-0325">Glycoprotein</keyword>
<dbReference type="Proteomes" id="UP000008820">
    <property type="component" value="Chromosome 1"/>
</dbReference>
<organism evidence="12 13">
    <name type="scientific">Aedes aegypti</name>
    <name type="common">Yellowfever mosquito</name>
    <name type="synonym">Culex aegypti</name>
    <dbReference type="NCBI Taxonomy" id="7159"/>
    <lineage>
        <taxon>Eukaryota</taxon>
        <taxon>Metazoa</taxon>
        <taxon>Ecdysozoa</taxon>
        <taxon>Arthropoda</taxon>
        <taxon>Hexapoda</taxon>
        <taxon>Insecta</taxon>
        <taxon>Pterygota</taxon>
        <taxon>Neoptera</taxon>
        <taxon>Endopterygota</taxon>
        <taxon>Diptera</taxon>
        <taxon>Nematocera</taxon>
        <taxon>Culicoidea</taxon>
        <taxon>Culicidae</taxon>
        <taxon>Culicinae</taxon>
        <taxon>Aedini</taxon>
        <taxon>Aedes</taxon>
        <taxon>Stegomyia</taxon>
    </lineage>
</organism>
<gene>
    <name evidence="12" type="primary">5578713</name>
</gene>
<comment type="similarity">
    <text evidence="2 11">Belongs to the glycosyltransferase 31 family.</text>
</comment>
<dbReference type="PANTHER" id="PTHR11214:SF379">
    <property type="entry name" value="HEXOSYLTRANSFERASE-RELATED"/>
    <property type="match status" value="1"/>
</dbReference>
<dbReference type="Gene3D" id="3.90.550.50">
    <property type="match status" value="1"/>
</dbReference>
<evidence type="ECO:0000256" key="10">
    <source>
        <dbReference type="ARBA" id="ARBA00023180"/>
    </source>
</evidence>
<dbReference type="InterPro" id="IPR002659">
    <property type="entry name" value="Glyco_trans_31"/>
</dbReference>
<accession>A0A6I8U9I5</accession>
<name>A0A6I8U9I5_AEDAE</name>
<keyword evidence="9 11" id="KW-0472">Membrane</keyword>
<dbReference type="InParanoid" id="A0A6I8U9I5"/>
<dbReference type="FunCoup" id="A0A6I8U9I5">
    <property type="interactions" value="61"/>
</dbReference>